<organism evidence="1 2">
    <name type="scientific">Leptospira ainlahdjerensis</name>
    <dbReference type="NCBI Taxonomy" id="2810033"/>
    <lineage>
        <taxon>Bacteria</taxon>
        <taxon>Pseudomonadati</taxon>
        <taxon>Spirochaetota</taxon>
        <taxon>Spirochaetia</taxon>
        <taxon>Leptospirales</taxon>
        <taxon>Leptospiraceae</taxon>
        <taxon>Leptospira</taxon>
    </lineage>
</organism>
<comment type="caution">
    <text evidence="1">The sequence shown here is derived from an EMBL/GenBank/DDBJ whole genome shotgun (WGS) entry which is preliminary data.</text>
</comment>
<gene>
    <name evidence="1" type="ORF">JWG45_13915</name>
</gene>
<name>A0ABS2UD04_9LEPT</name>
<protein>
    <recommendedName>
        <fullName evidence="3">Outer membrane protein beta-barrel domain-containing protein</fullName>
    </recommendedName>
</protein>
<dbReference type="Proteomes" id="UP000724686">
    <property type="component" value="Unassembled WGS sequence"/>
</dbReference>
<sequence>MIPSANKLKHSKLIIFFFLLVYPSISVVSQVKEQPTETTQSERRSQKPLQIGGIFFPQLPFLRVNYNFTSNLSVFLTAAVFRGGTITGLSFDDNTNSLVETKSEWNTKANFSSLGIDWFPFDKIPVHLTGLIGSQQPYKLTVHEYLTVNPLNNQSLLQESPYAYTATPRRTSMMGLGIGFRWIFSNGIYLGAQFVRYYAEQKVDFFAYTEPRLGASASVLDVWTYQKYLEQRFGTMEYFQTFYPYVGFSF</sequence>
<accession>A0ABS2UD04</accession>
<evidence type="ECO:0000313" key="1">
    <source>
        <dbReference type="EMBL" id="MBM9578249.1"/>
    </source>
</evidence>
<dbReference type="RefSeq" id="WP_205280300.1">
    <property type="nucleotide sequence ID" value="NZ_JAFFPU010000048.1"/>
</dbReference>
<keyword evidence="2" id="KW-1185">Reference proteome</keyword>
<evidence type="ECO:0000313" key="2">
    <source>
        <dbReference type="Proteomes" id="UP000724686"/>
    </source>
</evidence>
<reference evidence="1 2" key="1">
    <citation type="submission" date="2021-02" db="EMBL/GenBank/DDBJ databases">
        <title>Leptospira ainlahdjerensis sp. nov., Leptospira ainazelensis sp. nov., Leptospira abararensis sp. nov. and Leptospira chreensis sp. nov., four new species isolated from water sources in Algeria.</title>
        <authorList>
            <person name="Amara Korba A."/>
            <person name="Kainiu M."/>
            <person name="Vincent A.T."/>
            <person name="Mariet J.-F."/>
            <person name="Veyrier F.J."/>
            <person name="Goarant C."/>
            <person name="Picardeau M."/>
        </authorList>
    </citation>
    <scope>NUCLEOTIDE SEQUENCE [LARGE SCALE GENOMIC DNA]</scope>
    <source>
        <strain evidence="1 2">201903070</strain>
    </source>
</reference>
<evidence type="ECO:0008006" key="3">
    <source>
        <dbReference type="Google" id="ProtNLM"/>
    </source>
</evidence>
<dbReference type="EMBL" id="JAFFPU010000048">
    <property type="protein sequence ID" value="MBM9578249.1"/>
    <property type="molecule type" value="Genomic_DNA"/>
</dbReference>
<proteinExistence type="predicted"/>